<feature type="domain" description="TadE-like" evidence="2">
    <location>
        <begin position="20"/>
        <end position="62"/>
    </location>
</feature>
<dbReference type="EMBL" id="JBEHZE010000001">
    <property type="protein sequence ID" value="MEX6634065.1"/>
    <property type="molecule type" value="Genomic_DNA"/>
</dbReference>
<dbReference type="Proteomes" id="UP001560685">
    <property type="component" value="Unassembled WGS sequence"/>
</dbReference>
<keyword evidence="4" id="KW-1185">Reference proteome</keyword>
<keyword evidence="1" id="KW-0472">Membrane</keyword>
<evidence type="ECO:0000313" key="4">
    <source>
        <dbReference type="Proteomes" id="UP001560685"/>
    </source>
</evidence>
<accession>A0ABV3Z5H7</accession>
<comment type="caution">
    <text evidence="3">The sequence shown here is derived from an EMBL/GenBank/DDBJ whole genome shotgun (WGS) entry which is preliminary data.</text>
</comment>
<dbReference type="RefSeq" id="WP_369314057.1">
    <property type="nucleotide sequence ID" value="NZ_JBEHZE010000001.1"/>
</dbReference>
<keyword evidence="1" id="KW-1133">Transmembrane helix</keyword>
<evidence type="ECO:0000313" key="3">
    <source>
        <dbReference type="EMBL" id="MEX6634065.1"/>
    </source>
</evidence>
<organism evidence="3 4">
    <name type="scientific">Hyphococcus lacteus</name>
    <dbReference type="NCBI Taxonomy" id="3143536"/>
    <lineage>
        <taxon>Bacteria</taxon>
        <taxon>Pseudomonadati</taxon>
        <taxon>Pseudomonadota</taxon>
        <taxon>Alphaproteobacteria</taxon>
        <taxon>Parvularculales</taxon>
        <taxon>Parvularculaceae</taxon>
        <taxon>Hyphococcus</taxon>
    </lineage>
</organism>
<sequence length="193" mass="21459">MTVTNKRKRKHLRFVRDKRGSTAVEFAIVAPIFLMMMFSIFEVGWFFYANSVVDAAVGDASRQIKTGQLQKSGGTDDDKFQSIYAEVCRILDAFGGCENRLTVEVNTFASFTALAADNTPPTCADAPPDQLDAIPFVPGGELEIVRVRICYIYNTLNPAIGVNLAESGTNKRRLISSLMFRNEPYETNANKRD</sequence>
<gene>
    <name evidence="3" type="ORF">ABFZ84_10945</name>
</gene>
<dbReference type="InterPro" id="IPR012495">
    <property type="entry name" value="TadE-like_dom"/>
</dbReference>
<dbReference type="Pfam" id="PF07811">
    <property type="entry name" value="TadE"/>
    <property type="match status" value="1"/>
</dbReference>
<feature type="transmembrane region" description="Helical" evidence="1">
    <location>
        <begin position="21"/>
        <end position="48"/>
    </location>
</feature>
<keyword evidence="1" id="KW-0812">Transmembrane</keyword>
<proteinExistence type="predicted"/>
<name>A0ABV3Z5H7_9PROT</name>
<protein>
    <submittedName>
        <fullName evidence="3">TadE/TadG family type IV pilus assembly protein</fullName>
    </submittedName>
</protein>
<evidence type="ECO:0000256" key="1">
    <source>
        <dbReference type="SAM" id="Phobius"/>
    </source>
</evidence>
<reference evidence="3 4" key="1">
    <citation type="submission" date="2024-05" db="EMBL/GenBank/DDBJ databases">
        <title>Three bacterial strains, DH-69, EH-24, and ECK-19 isolated from coastal sediments.</title>
        <authorList>
            <person name="Ye Y.-Q."/>
            <person name="Du Z.-J."/>
        </authorList>
    </citation>
    <scope>NUCLEOTIDE SEQUENCE [LARGE SCALE GENOMIC DNA]</scope>
    <source>
        <strain evidence="3 4">ECK-19</strain>
    </source>
</reference>
<evidence type="ECO:0000259" key="2">
    <source>
        <dbReference type="Pfam" id="PF07811"/>
    </source>
</evidence>